<keyword evidence="6 7" id="KW-0961">Cell wall biogenesis/degradation</keyword>
<evidence type="ECO:0000259" key="9">
    <source>
        <dbReference type="PROSITE" id="PS52029"/>
    </source>
</evidence>
<gene>
    <name evidence="10" type="ORF">Acaty_c1948</name>
</gene>
<dbReference type="PANTHER" id="PTHR30582:SF30">
    <property type="entry name" value="BLR4375 PROTEIN"/>
    <property type="match status" value="1"/>
</dbReference>
<dbReference type="GO" id="GO:0008360">
    <property type="term" value="P:regulation of cell shape"/>
    <property type="evidence" value="ECO:0007669"/>
    <property type="project" value="UniProtKB-UniRule"/>
</dbReference>
<dbReference type="Pfam" id="PF03734">
    <property type="entry name" value="YkuD"/>
    <property type="match status" value="1"/>
</dbReference>
<dbReference type="PROSITE" id="PS52029">
    <property type="entry name" value="LD_TPASE"/>
    <property type="match status" value="1"/>
</dbReference>
<evidence type="ECO:0000256" key="5">
    <source>
        <dbReference type="ARBA" id="ARBA00022984"/>
    </source>
</evidence>
<dbReference type="InterPro" id="IPR005490">
    <property type="entry name" value="LD_TPept_cat_dom"/>
</dbReference>
<evidence type="ECO:0000256" key="1">
    <source>
        <dbReference type="ARBA" id="ARBA00004752"/>
    </source>
</evidence>
<evidence type="ECO:0000313" key="11">
    <source>
        <dbReference type="Proteomes" id="UP000005522"/>
    </source>
</evidence>
<evidence type="ECO:0000256" key="2">
    <source>
        <dbReference type="ARBA" id="ARBA00005992"/>
    </source>
</evidence>
<dbReference type="SUPFAM" id="SSF141523">
    <property type="entry name" value="L,D-transpeptidase catalytic domain-like"/>
    <property type="match status" value="1"/>
</dbReference>
<dbReference type="KEGG" id="acz:Acaty_c1948"/>
<keyword evidence="5 7" id="KW-0573">Peptidoglycan synthesis</keyword>
<feature type="signal peptide" evidence="8">
    <location>
        <begin position="1"/>
        <end position="29"/>
    </location>
</feature>
<dbReference type="PROSITE" id="PS51257">
    <property type="entry name" value="PROKAR_LIPOPROTEIN"/>
    <property type="match status" value="1"/>
</dbReference>
<dbReference type="GO" id="GO:0071972">
    <property type="term" value="F:peptidoglycan L,D-transpeptidase activity"/>
    <property type="evidence" value="ECO:0007669"/>
    <property type="project" value="TreeGrafter"/>
</dbReference>
<dbReference type="InterPro" id="IPR050979">
    <property type="entry name" value="LD-transpeptidase"/>
</dbReference>
<evidence type="ECO:0000256" key="4">
    <source>
        <dbReference type="ARBA" id="ARBA00022960"/>
    </source>
</evidence>
<dbReference type="Gene3D" id="2.40.440.10">
    <property type="entry name" value="L,D-transpeptidase catalytic domain-like"/>
    <property type="match status" value="1"/>
</dbReference>
<dbReference type="GO" id="GO:0016740">
    <property type="term" value="F:transferase activity"/>
    <property type="evidence" value="ECO:0007669"/>
    <property type="project" value="UniProtKB-KW"/>
</dbReference>
<organism evidence="10 11">
    <name type="scientific">Acidithiobacillus caldus (strain ATCC 51756 / DSM 8584 / KU)</name>
    <dbReference type="NCBI Taxonomy" id="637389"/>
    <lineage>
        <taxon>Bacteria</taxon>
        <taxon>Pseudomonadati</taxon>
        <taxon>Pseudomonadota</taxon>
        <taxon>Acidithiobacillia</taxon>
        <taxon>Acidithiobacillales</taxon>
        <taxon>Acidithiobacillaceae</taxon>
        <taxon>Acidithiobacillus</taxon>
    </lineage>
</organism>
<dbReference type="InterPro" id="IPR038063">
    <property type="entry name" value="Transpep_catalytic_dom"/>
</dbReference>
<dbReference type="EMBL" id="CP005986">
    <property type="protein sequence ID" value="AIA55806.1"/>
    <property type="molecule type" value="Genomic_DNA"/>
</dbReference>
<evidence type="ECO:0000256" key="3">
    <source>
        <dbReference type="ARBA" id="ARBA00022679"/>
    </source>
</evidence>
<keyword evidence="4 7" id="KW-0133">Cell shape</keyword>
<evidence type="ECO:0000256" key="8">
    <source>
        <dbReference type="SAM" id="SignalP"/>
    </source>
</evidence>
<dbReference type="PANTHER" id="PTHR30582">
    <property type="entry name" value="L,D-TRANSPEPTIDASE"/>
    <property type="match status" value="1"/>
</dbReference>
<reference evidence="10 11" key="1">
    <citation type="journal article" date="2009" name="J. Bacteriol.">
        <title>Draft genome sequence of the extremely acidophilic bacterium Acidithiobacillus caldus ATCC 51756 reveals metabolic versatility in the genus Acidithiobacillus.</title>
        <authorList>
            <person name="Valdes J."/>
            <person name="Quatrini R."/>
            <person name="Hallberg K."/>
            <person name="Dopson M."/>
            <person name="Valenzuela P.D."/>
            <person name="Holmes D.S."/>
        </authorList>
    </citation>
    <scope>NUCLEOTIDE SEQUENCE [LARGE SCALE GENOMIC DNA]</scope>
    <source>
        <strain evidence="11">ATCC 51756 / DSM 8584 / KU</strain>
    </source>
</reference>
<dbReference type="GO" id="GO:0071555">
    <property type="term" value="P:cell wall organization"/>
    <property type="evidence" value="ECO:0007669"/>
    <property type="project" value="UniProtKB-UniRule"/>
</dbReference>
<evidence type="ECO:0000256" key="6">
    <source>
        <dbReference type="ARBA" id="ARBA00023316"/>
    </source>
</evidence>
<dbReference type="UniPathway" id="UPA00219"/>
<protein>
    <recommendedName>
        <fullName evidence="9">L,D-TPase catalytic domain-containing protein</fullName>
    </recommendedName>
</protein>
<feature type="chain" id="PRO_5001584728" description="L,D-TPase catalytic domain-containing protein" evidence="8">
    <location>
        <begin position="30"/>
        <end position="276"/>
    </location>
</feature>
<feature type="active site" description="Nucleophile" evidence="7">
    <location>
        <position position="202"/>
    </location>
</feature>
<accession>A0A060A0P0</accession>
<proteinExistence type="inferred from homology"/>
<dbReference type="AlphaFoldDB" id="A0A060A0P0"/>
<name>A0A060A0P0_ACICK</name>
<dbReference type="HOGENOM" id="CLU_989115_0_0_6"/>
<dbReference type="GeneID" id="92931890"/>
<dbReference type="RefSeq" id="WP_004873108.1">
    <property type="nucleotide sequence ID" value="NZ_CP005986.1"/>
</dbReference>
<dbReference type="eggNOG" id="COG1376">
    <property type="taxonomic scope" value="Bacteria"/>
</dbReference>
<evidence type="ECO:0000313" key="10">
    <source>
        <dbReference type="EMBL" id="AIA55806.1"/>
    </source>
</evidence>
<keyword evidence="3" id="KW-0808">Transferase</keyword>
<keyword evidence="8" id="KW-0732">Signal</keyword>
<dbReference type="CDD" id="cd16913">
    <property type="entry name" value="YkuD_like"/>
    <property type="match status" value="1"/>
</dbReference>
<sequence length="276" mass="30041">MKKATLWWRALWLCAFPMLLVGCTTQAPAPQVHSVAWYAAHIPPPVIPTVSAPTQSVQPAPAPQELHIVVDTSDRQLRVYKGDALLETFPVAIGFNGAAPRRTRGDDITPVGKYRIGYVRFGTRYGPFMLLTYPNRDDARWGLREGIITQRQYDAIISALDRGEAPPQNTPLGGYIGIHGMGPQFADDPDSKVFPGRWTAGCVALSNWDARQLATLVRVGTPVDIVGEVPGYRRGTPAQRRPAGLQSVADNPEGHLDHLLAALQHGSTSAPQPAYP</sequence>
<dbReference type="GO" id="GO:0018104">
    <property type="term" value="P:peptidoglycan-protein cross-linking"/>
    <property type="evidence" value="ECO:0007669"/>
    <property type="project" value="TreeGrafter"/>
</dbReference>
<dbReference type="GO" id="GO:0005576">
    <property type="term" value="C:extracellular region"/>
    <property type="evidence" value="ECO:0007669"/>
    <property type="project" value="TreeGrafter"/>
</dbReference>
<feature type="active site" description="Proton donor/acceptor" evidence="7">
    <location>
        <position position="179"/>
    </location>
</feature>
<dbReference type="Proteomes" id="UP000005522">
    <property type="component" value="Chromosome"/>
</dbReference>
<evidence type="ECO:0000256" key="7">
    <source>
        <dbReference type="PROSITE-ProRule" id="PRU01373"/>
    </source>
</evidence>
<comment type="pathway">
    <text evidence="1 7">Cell wall biogenesis; peptidoglycan biosynthesis.</text>
</comment>
<feature type="domain" description="L,D-TPase catalytic" evidence="9">
    <location>
        <begin position="66"/>
        <end position="226"/>
    </location>
</feature>
<comment type="similarity">
    <text evidence="2">Belongs to the YkuD family.</text>
</comment>